<dbReference type="OrthoDB" id="5577714at2759"/>
<comment type="caution">
    <text evidence="1">The sequence shown here is derived from an EMBL/GenBank/DDBJ whole genome shotgun (WGS) entry which is preliminary data.</text>
</comment>
<dbReference type="Proteomes" id="UP000242146">
    <property type="component" value="Unassembled WGS sequence"/>
</dbReference>
<gene>
    <name evidence="1" type="ORF">DM01DRAFT_1335302</name>
</gene>
<accession>A0A1X2GJ85</accession>
<evidence type="ECO:0000313" key="2">
    <source>
        <dbReference type="Proteomes" id="UP000242146"/>
    </source>
</evidence>
<evidence type="ECO:0000313" key="1">
    <source>
        <dbReference type="EMBL" id="ORX55010.1"/>
    </source>
</evidence>
<sequence>MNRGPLVLTIDEAELLLDQMPPPDKDEAPLVTKLRARLRDFLVELRRNAEGTPQ</sequence>
<dbReference type="EMBL" id="MCGT01000012">
    <property type="protein sequence ID" value="ORX55010.1"/>
    <property type="molecule type" value="Genomic_DNA"/>
</dbReference>
<organism evidence="1 2">
    <name type="scientific">Hesseltinella vesiculosa</name>
    <dbReference type="NCBI Taxonomy" id="101127"/>
    <lineage>
        <taxon>Eukaryota</taxon>
        <taxon>Fungi</taxon>
        <taxon>Fungi incertae sedis</taxon>
        <taxon>Mucoromycota</taxon>
        <taxon>Mucoromycotina</taxon>
        <taxon>Mucoromycetes</taxon>
        <taxon>Mucorales</taxon>
        <taxon>Cunninghamellaceae</taxon>
        <taxon>Hesseltinella</taxon>
    </lineage>
</organism>
<keyword evidence="2" id="KW-1185">Reference proteome</keyword>
<dbReference type="STRING" id="101127.A0A1X2GJ85"/>
<reference evidence="1 2" key="1">
    <citation type="submission" date="2016-07" db="EMBL/GenBank/DDBJ databases">
        <title>Pervasive Adenine N6-methylation of Active Genes in Fungi.</title>
        <authorList>
            <consortium name="DOE Joint Genome Institute"/>
            <person name="Mondo S.J."/>
            <person name="Dannebaum R.O."/>
            <person name="Kuo R.C."/>
            <person name="Labutti K."/>
            <person name="Haridas S."/>
            <person name="Kuo A."/>
            <person name="Salamov A."/>
            <person name="Ahrendt S.R."/>
            <person name="Lipzen A."/>
            <person name="Sullivan W."/>
            <person name="Andreopoulos W.B."/>
            <person name="Clum A."/>
            <person name="Lindquist E."/>
            <person name="Daum C."/>
            <person name="Ramamoorthy G.K."/>
            <person name="Gryganskyi A."/>
            <person name="Culley D."/>
            <person name="Magnuson J.K."/>
            <person name="James T.Y."/>
            <person name="O'Malley M.A."/>
            <person name="Stajich J.E."/>
            <person name="Spatafora J.W."/>
            <person name="Visel A."/>
            <person name="Grigoriev I.V."/>
        </authorList>
    </citation>
    <scope>NUCLEOTIDE SEQUENCE [LARGE SCALE GENOMIC DNA]</scope>
    <source>
        <strain evidence="1 2">NRRL 3301</strain>
    </source>
</reference>
<name>A0A1X2GJ85_9FUNG</name>
<proteinExistence type="predicted"/>
<dbReference type="AlphaFoldDB" id="A0A1X2GJ85"/>
<protein>
    <submittedName>
        <fullName evidence="1">Uncharacterized protein</fullName>
    </submittedName>
</protein>